<dbReference type="PANTHER" id="PTHR32183:SF6">
    <property type="entry name" value="CYSTEINE SULFINATE DESULFINASE_CYSTEINE DESULFURASE AND RELATED ENZYMES"/>
    <property type="match status" value="1"/>
</dbReference>
<proteinExistence type="predicted"/>
<dbReference type="eggNOG" id="ENOG502QSRD">
    <property type="taxonomic scope" value="Eukaryota"/>
</dbReference>
<dbReference type="RefSeq" id="XP_007514275.1">
    <property type="nucleotide sequence ID" value="XM_007514213.1"/>
</dbReference>
<dbReference type="EMBL" id="FO082276">
    <property type="protein sequence ID" value="CCO15712.1"/>
    <property type="molecule type" value="Genomic_DNA"/>
</dbReference>
<evidence type="ECO:0000256" key="3">
    <source>
        <dbReference type="ARBA" id="ARBA00022691"/>
    </source>
</evidence>
<dbReference type="PANTHER" id="PTHR32183">
    <property type="match status" value="1"/>
</dbReference>
<evidence type="ECO:0000256" key="2">
    <source>
        <dbReference type="ARBA" id="ARBA00022679"/>
    </source>
</evidence>
<dbReference type="KEGG" id="bpg:Bathy03g03280"/>
<dbReference type="SUPFAM" id="SSF102405">
    <property type="entry name" value="MCP/YpsA-like"/>
    <property type="match status" value="1"/>
</dbReference>
<dbReference type="STRING" id="41875.K8ECG4"/>
<evidence type="ECO:0000256" key="1">
    <source>
        <dbReference type="ARBA" id="ARBA00022603"/>
    </source>
</evidence>
<keyword evidence="3" id="KW-0949">S-adenosyl-L-methionine</keyword>
<dbReference type="GeneID" id="19016865"/>
<dbReference type="GO" id="GO:0008168">
    <property type="term" value="F:methyltransferase activity"/>
    <property type="evidence" value="ECO:0007669"/>
    <property type="project" value="UniProtKB-KW"/>
</dbReference>
<evidence type="ECO:0000256" key="4">
    <source>
        <dbReference type="SAM" id="MobiDB-lite"/>
    </source>
</evidence>
<name>K8ECG4_9CHLO</name>
<organism evidence="5 6">
    <name type="scientific">Bathycoccus prasinos</name>
    <dbReference type="NCBI Taxonomy" id="41875"/>
    <lineage>
        <taxon>Eukaryota</taxon>
        <taxon>Viridiplantae</taxon>
        <taxon>Chlorophyta</taxon>
        <taxon>Mamiellophyceae</taxon>
        <taxon>Mamiellales</taxon>
        <taxon>Bathycoccaceae</taxon>
        <taxon>Bathycoccus</taxon>
    </lineage>
</organism>
<protein>
    <submittedName>
        <fullName evidence="5">Uncharacterized protein</fullName>
    </submittedName>
</protein>
<evidence type="ECO:0000313" key="5">
    <source>
        <dbReference type="EMBL" id="CCO15712.1"/>
    </source>
</evidence>
<keyword evidence="2" id="KW-0808">Transferase</keyword>
<accession>K8ECG4</accession>
<sequence>MTSSLTLFTTPFVVPSSYSSSRRFTARTTRRIHHRSVVFTTRTKAVVKTDDDAEKKSAREMTRNGGVPPEEQPKTNRGAPGMTVLEKDDSDDDDDRPMMGSSFPELDYLQELIAIQKDCPKEIGFFGTRNMGFLHQQLIEILAYALCLTGNHIFTSGATGTNAAVIRGSLRAERPELLTVVLPQSLSKQPAESRELLEKVSQVEECPENDHLPLLEASRICNDVIVSKVRQVICFAFHDSTLLLDTCREAKVQRRMVTLFYLD</sequence>
<feature type="compositionally biased region" description="Basic and acidic residues" evidence="4">
    <location>
        <begin position="49"/>
        <end position="62"/>
    </location>
</feature>
<feature type="region of interest" description="Disordered" evidence="4">
    <location>
        <begin position="49"/>
        <end position="101"/>
    </location>
</feature>
<dbReference type="OrthoDB" id="4644at2759"/>
<dbReference type="Proteomes" id="UP000198341">
    <property type="component" value="Chromosome 3"/>
</dbReference>
<dbReference type="Gene3D" id="3.40.50.450">
    <property type="match status" value="1"/>
</dbReference>
<dbReference type="GO" id="GO:0032259">
    <property type="term" value="P:methylation"/>
    <property type="evidence" value="ECO:0007669"/>
    <property type="project" value="UniProtKB-KW"/>
</dbReference>
<reference evidence="5 6" key="1">
    <citation type="submission" date="2011-10" db="EMBL/GenBank/DDBJ databases">
        <authorList>
            <person name="Genoscope - CEA"/>
        </authorList>
    </citation>
    <scope>NUCLEOTIDE SEQUENCE [LARGE SCALE GENOMIC DNA]</scope>
    <source>
        <strain evidence="5 6">RCC 1105</strain>
    </source>
</reference>
<keyword evidence="1" id="KW-0489">Methyltransferase</keyword>
<evidence type="ECO:0000313" key="6">
    <source>
        <dbReference type="Proteomes" id="UP000198341"/>
    </source>
</evidence>
<dbReference type="AlphaFoldDB" id="K8ECG4"/>
<keyword evidence="6" id="KW-1185">Reference proteome</keyword>
<gene>
    <name evidence="5" type="ORF">Bathy03g03280</name>
</gene>